<keyword evidence="3" id="KW-1185">Reference proteome</keyword>
<dbReference type="AlphaFoldDB" id="A0A919BSS4"/>
<reference evidence="2" key="2">
    <citation type="submission" date="2020-09" db="EMBL/GenBank/DDBJ databases">
        <authorList>
            <person name="Sun Q."/>
            <person name="Ohkuma M."/>
        </authorList>
    </citation>
    <scope>NUCLEOTIDE SEQUENCE</scope>
    <source>
        <strain evidence="2">JCM 4122</strain>
    </source>
</reference>
<proteinExistence type="predicted"/>
<sequence length="54" mass="5370">MVTDESNDSRDFGAAVTIPDMASAEEQPSKTANATAASDLTSRSVGLAGPGEAA</sequence>
<evidence type="ECO:0000313" key="2">
    <source>
        <dbReference type="EMBL" id="GHG12111.1"/>
    </source>
</evidence>
<accession>A0A919BSS4</accession>
<reference evidence="2" key="1">
    <citation type="journal article" date="2014" name="Int. J. Syst. Evol. Microbiol.">
        <title>Complete genome sequence of Corynebacterium casei LMG S-19264T (=DSM 44701T), isolated from a smear-ripened cheese.</title>
        <authorList>
            <consortium name="US DOE Joint Genome Institute (JGI-PGF)"/>
            <person name="Walter F."/>
            <person name="Albersmeier A."/>
            <person name="Kalinowski J."/>
            <person name="Ruckert C."/>
        </authorList>
    </citation>
    <scope>NUCLEOTIDE SEQUENCE</scope>
    <source>
        <strain evidence="2">JCM 4122</strain>
    </source>
</reference>
<feature type="region of interest" description="Disordered" evidence="1">
    <location>
        <begin position="1"/>
        <end position="54"/>
    </location>
</feature>
<comment type="caution">
    <text evidence="2">The sequence shown here is derived from an EMBL/GenBank/DDBJ whole genome shotgun (WGS) entry which is preliminary data.</text>
</comment>
<organism evidence="2 3">
    <name type="scientific">Streptomyces filamentosus</name>
    <name type="common">Streptomyces roseosporus</name>
    <dbReference type="NCBI Taxonomy" id="67294"/>
    <lineage>
        <taxon>Bacteria</taxon>
        <taxon>Bacillati</taxon>
        <taxon>Actinomycetota</taxon>
        <taxon>Actinomycetes</taxon>
        <taxon>Kitasatosporales</taxon>
        <taxon>Streptomycetaceae</taxon>
        <taxon>Streptomyces</taxon>
    </lineage>
</organism>
<gene>
    <name evidence="2" type="ORF">GCM10017667_51800</name>
</gene>
<evidence type="ECO:0000313" key="3">
    <source>
        <dbReference type="Proteomes" id="UP000632849"/>
    </source>
</evidence>
<feature type="compositionally biased region" description="Polar residues" evidence="1">
    <location>
        <begin position="29"/>
        <end position="44"/>
    </location>
</feature>
<dbReference type="EMBL" id="BNBE01000002">
    <property type="protein sequence ID" value="GHG12111.1"/>
    <property type="molecule type" value="Genomic_DNA"/>
</dbReference>
<protein>
    <submittedName>
        <fullName evidence="2">Uncharacterized protein</fullName>
    </submittedName>
</protein>
<name>A0A919BSS4_STRFL</name>
<dbReference type="Proteomes" id="UP000632849">
    <property type="component" value="Unassembled WGS sequence"/>
</dbReference>
<evidence type="ECO:0000256" key="1">
    <source>
        <dbReference type="SAM" id="MobiDB-lite"/>
    </source>
</evidence>